<gene>
    <name evidence="2" type="ORF">HYDPIDRAFT_117267</name>
</gene>
<evidence type="ECO:0000313" key="2">
    <source>
        <dbReference type="EMBL" id="KIJ60359.1"/>
    </source>
</evidence>
<protein>
    <submittedName>
        <fullName evidence="2">Uncharacterized protein</fullName>
    </submittedName>
</protein>
<reference evidence="2 3" key="1">
    <citation type="submission" date="2014-04" db="EMBL/GenBank/DDBJ databases">
        <title>Evolutionary Origins and Diversification of the Mycorrhizal Mutualists.</title>
        <authorList>
            <consortium name="DOE Joint Genome Institute"/>
            <consortium name="Mycorrhizal Genomics Consortium"/>
            <person name="Kohler A."/>
            <person name="Kuo A."/>
            <person name="Nagy L.G."/>
            <person name="Floudas D."/>
            <person name="Copeland A."/>
            <person name="Barry K.W."/>
            <person name="Cichocki N."/>
            <person name="Veneault-Fourrey C."/>
            <person name="LaButti K."/>
            <person name="Lindquist E.A."/>
            <person name="Lipzen A."/>
            <person name="Lundell T."/>
            <person name="Morin E."/>
            <person name="Murat C."/>
            <person name="Riley R."/>
            <person name="Ohm R."/>
            <person name="Sun H."/>
            <person name="Tunlid A."/>
            <person name="Henrissat B."/>
            <person name="Grigoriev I.V."/>
            <person name="Hibbett D.S."/>
            <person name="Martin F."/>
        </authorList>
    </citation>
    <scope>NUCLEOTIDE SEQUENCE [LARGE SCALE GENOMIC DNA]</scope>
    <source>
        <strain evidence="2 3">MD-312</strain>
    </source>
</reference>
<feature type="region of interest" description="Disordered" evidence="1">
    <location>
        <begin position="1"/>
        <end position="54"/>
    </location>
</feature>
<evidence type="ECO:0000256" key="1">
    <source>
        <dbReference type="SAM" id="MobiDB-lite"/>
    </source>
</evidence>
<dbReference type="HOGENOM" id="CLU_2558573_0_0_1"/>
<name>A0A0C9V4F9_9AGAM</name>
<keyword evidence="3" id="KW-1185">Reference proteome</keyword>
<dbReference type="AlphaFoldDB" id="A0A0C9V4F9"/>
<proteinExistence type="predicted"/>
<sequence length="82" mass="8879">MAKPVSSPSPLHSSHHAHPASARSHPPSSSSSPAFEREAELIHPVNANANSLNNNSMMNCHDTIEYARISSSPFFASFIFCM</sequence>
<feature type="compositionally biased region" description="Low complexity" evidence="1">
    <location>
        <begin position="19"/>
        <end position="34"/>
    </location>
</feature>
<accession>A0A0C9V4F9</accession>
<dbReference type="Proteomes" id="UP000053820">
    <property type="component" value="Unassembled WGS sequence"/>
</dbReference>
<dbReference type="EMBL" id="KN839873">
    <property type="protein sequence ID" value="KIJ60359.1"/>
    <property type="molecule type" value="Genomic_DNA"/>
</dbReference>
<organism evidence="2 3">
    <name type="scientific">Hydnomerulius pinastri MD-312</name>
    <dbReference type="NCBI Taxonomy" id="994086"/>
    <lineage>
        <taxon>Eukaryota</taxon>
        <taxon>Fungi</taxon>
        <taxon>Dikarya</taxon>
        <taxon>Basidiomycota</taxon>
        <taxon>Agaricomycotina</taxon>
        <taxon>Agaricomycetes</taxon>
        <taxon>Agaricomycetidae</taxon>
        <taxon>Boletales</taxon>
        <taxon>Boletales incertae sedis</taxon>
        <taxon>Leucogyrophana</taxon>
    </lineage>
</organism>
<feature type="compositionally biased region" description="Low complexity" evidence="1">
    <location>
        <begin position="1"/>
        <end position="12"/>
    </location>
</feature>
<evidence type="ECO:0000313" key="3">
    <source>
        <dbReference type="Proteomes" id="UP000053820"/>
    </source>
</evidence>